<feature type="domain" description="Flavinylation-associated cytochrome" evidence="2">
    <location>
        <begin position="10"/>
        <end position="60"/>
    </location>
</feature>
<keyword evidence="1" id="KW-1133">Transmembrane helix</keyword>
<dbReference type="InterPro" id="IPR025517">
    <property type="entry name" value="DUF4405"/>
</dbReference>
<feature type="transmembrane region" description="Helical" evidence="1">
    <location>
        <begin position="44"/>
        <end position="62"/>
    </location>
</feature>
<organism evidence="3 4">
    <name type="scientific">Pelomonas candidula</name>
    <dbReference type="NCBI Taxonomy" id="3299025"/>
    <lineage>
        <taxon>Bacteria</taxon>
        <taxon>Pseudomonadati</taxon>
        <taxon>Pseudomonadota</taxon>
        <taxon>Betaproteobacteria</taxon>
        <taxon>Burkholderiales</taxon>
        <taxon>Sphaerotilaceae</taxon>
        <taxon>Roseateles</taxon>
    </lineage>
</organism>
<gene>
    <name evidence="3" type="ORF">ACG04R_26980</name>
</gene>
<proteinExistence type="predicted"/>
<keyword evidence="1" id="KW-0472">Membrane</keyword>
<sequence>MTTPSVSRHWATPLVMACFTLMAATGVMLFFHWQSPLQKDIHTWLGWGLVAAVMLHVLSNLAAFKRHFTGHRRALALLLVAVAVFAATAFVRPADGGKGGSMAAVAVQALARAPLRAVAEVFGLSVGEAREALAGAGLTLADDNASLDAAAQGNRDQVNKGLKALAAAASRKAASR</sequence>
<evidence type="ECO:0000313" key="3">
    <source>
        <dbReference type="EMBL" id="MFG6490344.1"/>
    </source>
</evidence>
<name>A0ABW7HKQ6_9BURK</name>
<protein>
    <submittedName>
        <fullName evidence="3">DUF4405 domain-containing protein</fullName>
    </submittedName>
</protein>
<feature type="transmembrane region" description="Helical" evidence="1">
    <location>
        <begin position="12"/>
        <end position="32"/>
    </location>
</feature>
<evidence type="ECO:0000256" key="1">
    <source>
        <dbReference type="SAM" id="Phobius"/>
    </source>
</evidence>
<accession>A0ABW7HKQ6</accession>
<dbReference type="EMBL" id="JBIGIC010000021">
    <property type="protein sequence ID" value="MFG6490344.1"/>
    <property type="molecule type" value="Genomic_DNA"/>
</dbReference>
<feature type="transmembrane region" description="Helical" evidence="1">
    <location>
        <begin position="74"/>
        <end position="91"/>
    </location>
</feature>
<comment type="caution">
    <text evidence="3">The sequence shown here is derived from an EMBL/GenBank/DDBJ whole genome shotgun (WGS) entry which is preliminary data.</text>
</comment>
<keyword evidence="1" id="KW-0812">Transmembrane</keyword>
<dbReference type="Proteomes" id="UP001606134">
    <property type="component" value="Unassembled WGS sequence"/>
</dbReference>
<reference evidence="3 4" key="1">
    <citation type="submission" date="2024-08" db="EMBL/GenBank/DDBJ databases">
        <authorList>
            <person name="Lu H."/>
        </authorList>
    </citation>
    <scope>NUCLEOTIDE SEQUENCE [LARGE SCALE GENOMIC DNA]</scope>
    <source>
        <strain evidence="3 4">BYS78W</strain>
    </source>
</reference>
<dbReference type="Pfam" id="PF14358">
    <property type="entry name" value="DUF4405"/>
    <property type="match status" value="1"/>
</dbReference>
<dbReference type="RefSeq" id="WP_394417381.1">
    <property type="nucleotide sequence ID" value="NZ_JBIGIC010000021.1"/>
</dbReference>
<evidence type="ECO:0000259" key="2">
    <source>
        <dbReference type="Pfam" id="PF14358"/>
    </source>
</evidence>
<keyword evidence="4" id="KW-1185">Reference proteome</keyword>
<evidence type="ECO:0000313" key="4">
    <source>
        <dbReference type="Proteomes" id="UP001606134"/>
    </source>
</evidence>